<sequence>MKKIFDILKRDLKSGTRDSMILYILVVPFLIAVVLNAVTGSVSESGLTLLVPESLDSEETEYLEKFAKVTVVASEDAVAERVLDLDDVYGVLKKGDAFEVVAQGNEKINLQETVRLLLDGLKNRNLEAPVEVSVTDVGWKLSPIKQFGGGLLVVFISVFGGMIIMINLVEEKQENTLLAMNVSPVTRPQYLMGKALLGFLVPLIHVMGILLILNYGDINYLMASVMTLSIALISVIIGFAIGVNSDNILAAISGMKMIFLPILGSVFGAIYLRESLHVLLYWSPFYWAFKSINEIILKEAVWGDIFISMGMILFIAAVLLLFMKKKIRRGLR</sequence>
<dbReference type="InterPro" id="IPR013525">
    <property type="entry name" value="ABC2_TM"/>
</dbReference>
<accession>A0A1G8PLX0</accession>
<gene>
    <name evidence="8" type="ORF">SAMN05421804_105146</name>
</gene>
<evidence type="ECO:0000256" key="2">
    <source>
        <dbReference type="ARBA" id="ARBA00022475"/>
    </source>
</evidence>
<keyword evidence="3 6" id="KW-0812">Transmembrane</keyword>
<evidence type="ECO:0000256" key="5">
    <source>
        <dbReference type="ARBA" id="ARBA00023136"/>
    </source>
</evidence>
<dbReference type="RefSeq" id="WP_031576476.1">
    <property type="nucleotide sequence ID" value="NZ_FNDZ01000005.1"/>
</dbReference>
<name>A0A1G8PLX0_9CLOT</name>
<dbReference type="InterPro" id="IPR051449">
    <property type="entry name" value="ABC-2_transporter_component"/>
</dbReference>
<evidence type="ECO:0000256" key="1">
    <source>
        <dbReference type="ARBA" id="ARBA00004651"/>
    </source>
</evidence>
<dbReference type="GO" id="GO:0140359">
    <property type="term" value="F:ABC-type transporter activity"/>
    <property type="evidence" value="ECO:0007669"/>
    <property type="project" value="InterPro"/>
</dbReference>
<dbReference type="Pfam" id="PF12698">
    <property type="entry name" value="ABC2_membrane_3"/>
    <property type="match status" value="1"/>
</dbReference>
<organism evidence="8 9">
    <name type="scientific">Proteiniclasticum ruminis</name>
    <dbReference type="NCBI Taxonomy" id="398199"/>
    <lineage>
        <taxon>Bacteria</taxon>
        <taxon>Bacillati</taxon>
        <taxon>Bacillota</taxon>
        <taxon>Clostridia</taxon>
        <taxon>Eubacteriales</taxon>
        <taxon>Clostridiaceae</taxon>
        <taxon>Proteiniclasticum</taxon>
    </lineage>
</organism>
<dbReference type="GO" id="GO:0005886">
    <property type="term" value="C:plasma membrane"/>
    <property type="evidence" value="ECO:0007669"/>
    <property type="project" value="UniProtKB-SubCell"/>
</dbReference>
<feature type="domain" description="ABC-2 type transporter transmembrane" evidence="7">
    <location>
        <begin position="20"/>
        <end position="322"/>
    </location>
</feature>
<feature type="transmembrane region" description="Helical" evidence="6">
    <location>
        <begin position="305"/>
        <end position="323"/>
    </location>
</feature>
<feature type="transmembrane region" description="Helical" evidence="6">
    <location>
        <begin position="21"/>
        <end position="42"/>
    </location>
</feature>
<dbReference type="Proteomes" id="UP000183255">
    <property type="component" value="Unassembled WGS sequence"/>
</dbReference>
<dbReference type="PANTHER" id="PTHR30294">
    <property type="entry name" value="MEMBRANE COMPONENT OF ABC TRANSPORTER YHHJ-RELATED"/>
    <property type="match status" value="1"/>
</dbReference>
<proteinExistence type="predicted"/>
<feature type="transmembrane region" description="Helical" evidence="6">
    <location>
        <begin position="218"/>
        <end position="241"/>
    </location>
</feature>
<evidence type="ECO:0000313" key="8">
    <source>
        <dbReference type="EMBL" id="SDI93483.1"/>
    </source>
</evidence>
<keyword evidence="2" id="KW-1003">Cell membrane</keyword>
<protein>
    <submittedName>
        <fullName evidence="8">ABC-2 type transport system permease protein</fullName>
    </submittedName>
</protein>
<feature type="transmembrane region" description="Helical" evidence="6">
    <location>
        <begin position="190"/>
        <end position="212"/>
    </location>
</feature>
<reference evidence="8 9" key="1">
    <citation type="submission" date="2016-10" db="EMBL/GenBank/DDBJ databases">
        <authorList>
            <person name="de Groot N.N."/>
        </authorList>
    </citation>
    <scope>NUCLEOTIDE SEQUENCE [LARGE SCALE GENOMIC DNA]</scope>
    <source>
        <strain evidence="8 9">CGMCC 1.5058</strain>
    </source>
</reference>
<evidence type="ECO:0000259" key="7">
    <source>
        <dbReference type="Pfam" id="PF12698"/>
    </source>
</evidence>
<feature type="transmembrane region" description="Helical" evidence="6">
    <location>
        <begin position="248"/>
        <end position="272"/>
    </location>
</feature>
<evidence type="ECO:0000313" key="9">
    <source>
        <dbReference type="Proteomes" id="UP000183255"/>
    </source>
</evidence>
<feature type="transmembrane region" description="Helical" evidence="6">
    <location>
        <begin position="147"/>
        <end position="169"/>
    </location>
</feature>
<evidence type="ECO:0000256" key="6">
    <source>
        <dbReference type="SAM" id="Phobius"/>
    </source>
</evidence>
<dbReference type="PANTHER" id="PTHR30294:SF38">
    <property type="entry name" value="TRANSPORT PERMEASE PROTEIN"/>
    <property type="match status" value="1"/>
</dbReference>
<keyword evidence="4 6" id="KW-1133">Transmembrane helix</keyword>
<dbReference type="EMBL" id="FNDZ01000005">
    <property type="protein sequence ID" value="SDI93483.1"/>
    <property type="molecule type" value="Genomic_DNA"/>
</dbReference>
<comment type="subcellular location">
    <subcellularLocation>
        <location evidence="1">Cell membrane</location>
        <topology evidence="1">Multi-pass membrane protein</topology>
    </subcellularLocation>
</comment>
<evidence type="ECO:0000256" key="4">
    <source>
        <dbReference type="ARBA" id="ARBA00022989"/>
    </source>
</evidence>
<keyword evidence="5 6" id="KW-0472">Membrane</keyword>
<evidence type="ECO:0000256" key="3">
    <source>
        <dbReference type="ARBA" id="ARBA00022692"/>
    </source>
</evidence>
<dbReference type="AlphaFoldDB" id="A0A1G8PLX0"/>